<dbReference type="Gene3D" id="3.30.870.10">
    <property type="entry name" value="Endonuclease Chain A"/>
    <property type="match status" value="2"/>
</dbReference>
<dbReference type="Pfam" id="PF13091">
    <property type="entry name" value="PLDc_2"/>
    <property type="match status" value="2"/>
</dbReference>
<dbReference type="InterPro" id="IPR025202">
    <property type="entry name" value="PLD-like_dom"/>
</dbReference>
<dbReference type="InterPro" id="IPR022924">
    <property type="entry name" value="Cardiolipin_synthase"/>
</dbReference>
<keyword evidence="9 12" id="KW-1133">Transmembrane helix</keyword>
<comment type="function">
    <text evidence="1">Could be a virulence factor.</text>
</comment>
<evidence type="ECO:0000313" key="15">
    <source>
        <dbReference type="Proteomes" id="UP000321638"/>
    </source>
</evidence>
<dbReference type="EC" id="2.7.8.-" evidence="11"/>
<keyword evidence="10 12" id="KW-0472">Membrane</keyword>
<keyword evidence="7 12" id="KW-0812">Transmembrane</keyword>
<dbReference type="AlphaFoldDB" id="A0A5C8PRC8"/>
<evidence type="ECO:0000256" key="9">
    <source>
        <dbReference type="ARBA" id="ARBA00022989"/>
    </source>
</evidence>
<feature type="domain" description="PLD phosphodiesterase" evidence="13">
    <location>
        <begin position="396"/>
        <end position="423"/>
    </location>
</feature>
<evidence type="ECO:0000256" key="4">
    <source>
        <dbReference type="ARBA" id="ARBA00022475"/>
    </source>
</evidence>
<evidence type="ECO:0000256" key="6">
    <source>
        <dbReference type="ARBA" id="ARBA00022679"/>
    </source>
</evidence>
<dbReference type="PANTHER" id="PTHR21248">
    <property type="entry name" value="CARDIOLIPIN SYNTHASE"/>
    <property type="match status" value="1"/>
</dbReference>
<evidence type="ECO:0000256" key="7">
    <source>
        <dbReference type="ARBA" id="ARBA00022692"/>
    </source>
</evidence>
<organism evidence="14 15">
    <name type="scientific">Vineibacter terrae</name>
    <dbReference type="NCBI Taxonomy" id="2586908"/>
    <lineage>
        <taxon>Bacteria</taxon>
        <taxon>Pseudomonadati</taxon>
        <taxon>Pseudomonadota</taxon>
        <taxon>Alphaproteobacteria</taxon>
        <taxon>Hyphomicrobiales</taxon>
        <taxon>Vineibacter</taxon>
    </lineage>
</organism>
<keyword evidence="5" id="KW-0964">Secreted</keyword>
<keyword evidence="6" id="KW-0808">Transferase</keyword>
<dbReference type="InterPro" id="IPR001736">
    <property type="entry name" value="PLipase_D/transphosphatidylase"/>
</dbReference>
<dbReference type="Proteomes" id="UP000321638">
    <property type="component" value="Unassembled WGS sequence"/>
</dbReference>
<accession>A0A5C8PRC8</accession>
<keyword evidence="4" id="KW-1003">Cell membrane</keyword>
<protein>
    <recommendedName>
        <fullName evidence="11">Cardiolipin synthase</fullName>
        <ecNumber evidence="11">2.7.8.-</ecNumber>
    </recommendedName>
</protein>
<evidence type="ECO:0000256" key="11">
    <source>
        <dbReference type="NCBIfam" id="TIGR04265"/>
    </source>
</evidence>
<dbReference type="GO" id="GO:0005576">
    <property type="term" value="C:extracellular region"/>
    <property type="evidence" value="ECO:0007669"/>
    <property type="project" value="UniProtKB-SubCell"/>
</dbReference>
<evidence type="ECO:0000259" key="13">
    <source>
        <dbReference type="PROSITE" id="PS50035"/>
    </source>
</evidence>
<comment type="subcellular location">
    <subcellularLocation>
        <location evidence="2">Cell membrane</location>
    </subcellularLocation>
    <subcellularLocation>
        <location evidence="3">Secreted</location>
    </subcellularLocation>
</comment>
<feature type="transmembrane region" description="Helical" evidence="12">
    <location>
        <begin position="16"/>
        <end position="37"/>
    </location>
</feature>
<dbReference type="OrthoDB" id="9762009at2"/>
<evidence type="ECO:0000256" key="12">
    <source>
        <dbReference type="SAM" id="Phobius"/>
    </source>
</evidence>
<name>A0A5C8PRC8_9HYPH</name>
<dbReference type="NCBIfam" id="TIGR04265">
    <property type="entry name" value="bac_cardiolipin"/>
    <property type="match status" value="1"/>
</dbReference>
<evidence type="ECO:0000256" key="2">
    <source>
        <dbReference type="ARBA" id="ARBA00004236"/>
    </source>
</evidence>
<dbReference type="SMART" id="SM00155">
    <property type="entry name" value="PLDc"/>
    <property type="match status" value="2"/>
</dbReference>
<dbReference type="GO" id="GO:0008808">
    <property type="term" value="F:cardiolipin synthase activity"/>
    <property type="evidence" value="ECO:0007669"/>
    <property type="project" value="UniProtKB-UniRule"/>
</dbReference>
<dbReference type="CDD" id="cd09158">
    <property type="entry name" value="PLDc_EcCLS_like_2"/>
    <property type="match status" value="1"/>
</dbReference>
<evidence type="ECO:0000313" key="14">
    <source>
        <dbReference type="EMBL" id="TXL77555.1"/>
    </source>
</evidence>
<sequence length="483" mass="52459">MAVTEFLTLIDPGSGGFWAVVYIISAWAICIGALIVVPFRRSPEAAKGWLLLFFVAPWPALLLYQAIGRPTHPRWRRQRVAQFQKVFSANASRATGALSPFIVPAPGPAAALARGIGWMPVLSGNAVEFLPDYDGAIDRLVADIDGAQQHVHLLFYIFADDTTGRRVMAALERAQGRGVTCRVLIDAIGSRRWGRAVMARLAAAGIAAHRILPLRLISYATRADLRNHRKIAVIDGRTGYAGSQNIIDAALPNGQVNRELQVRVQGPIVRQLQVVFAADWFLETEEQLADPGLPQPPEPAGTVAIQTLPSGPDLARGSVNDLFIALIAGARERVVITTPYFVPGETLLQAMRAAVLRGVQVDLIVSRRSDAVLVGLAQRSYYADMLACGVRIHLFQPAFLHAKHMSVDDGTVLIGSSNMDMRSFELNAEVSLVLYDRHAAERLRAIEGGYIAEATALDAAAWDARPLPIKVAENVARLMSPLL</sequence>
<reference evidence="14 15" key="1">
    <citation type="submission" date="2019-06" db="EMBL/GenBank/DDBJ databases">
        <title>New taxonomy in bacterial strain CC-CFT640, isolated from vineyard.</title>
        <authorList>
            <person name="Lin S.-Y."/>
            <person name="Tsai C.-F."/>
            <person name="Young C.-C."/>
        </authorList>
    </citation>
    <scope>NUCLEOTIDE SEQUENCE [LARGE SCALE GENOMIC DNA]</scope>
    <source>
        <strain evidence="14 15">CC-CFT640</strain>
    </source>
</reference>
<dbReference type="PANTHER" id="PTHR21248:SF22">
    <property type="entry name" value="PHOSPHOLIPASE D"/>
    <property type="match status" value="1"/>
</dbReference>
<dbReference type="GO" id="GO:0005886">
    <property type="term" value="C:plasma membrane"/>
    <property type="evidence" value="ECO:0007669"/>
    <property type="project" value="UniProtKB-SubCell"/>
</dbReference>
<keyword evidence="15" id="KW-1185">Reference proteome</keyword>
<dbReference type="GO" id="GO:0032049">
    <property type="term" value="P:cardiolipin biosynthetic process"/>
    <property type="evidence" value="ECO:0007669"/>
    <property type="project" value="UniProtKB-UniRule"/>
</dbReference>
<dbReference type="EMBL" id="VDUZ01000008">
    <property type="protein sequence ID" value="TXL77555.1"/>
    <property type="molecule type" value="Genomic_DNA"/>
</dbReference>
<evidence type="ECO:0000256" key="8">
    <source>
        <dbReference type="ARBA" id="ARBA00022737"/>
    </source>
</evidence>
<dbReference type="SUPFAM" id="SSF56024">
    <property type="entry name" value="Phospholipase D/nuclease"/>
    <property type="match status" value="2"/>
</dbReference>
<comment type="caution">
    <text evidence="14">The sequence shown here is derived from an EMBL/GenBank/DDBJ whole genome shotgun (WGS) entry which is preliminary data.</text>
</comment>
<feature type="transmembrane region" description="Helical" evidence="12">
    <location>
        <begin position="49"/>
        <end position="67"/>
    </location>
</feature>
<evidence type="ECO:0000256" key="1">
    <source>
        <dbReference type="ARBA" id="ARBA00003145"/>
    </source>
</evidence>
<keyword evidence="8" id="KW-0677">Repeat</keyword>
<feature type="domain" description="PLD phosphodiesterase" evidence="13">
    <location>
        <begin position="223"/>
        <end position="250"/>
    </location>
</feature>
<dbReference type="PROSITE" id="PS50035">
    <property type="entry name" value="PLD"/>
    <property type="match status" value="2"/>
</dbReference>
<gene>
    <name evidence="14" type="primary">cls</name>
    <name evidence="14" type="ORF">FHP25_08990</name>
</gene>
<proteinExistence type="predicted"/>
<evidence type="ECO:0000256" key="3">
    <source>
        <dbReference type="ARBA" id="ARBA00004613"/>
    </source>
</evidence>
<evidence type="ECO:0000256" key="10">
    <source>
        <dbReference type="ARBA" id="ARBA00023136"/>
    </source>
</evidence>
<evidence type="ECO:0000256" key="5">
    <source>
        <dbReference type="ARBA" id="ARBA00022525"/>
    </source>
</evidence>